<dbReference type="PANTHER" id="PTHR45947:SF3">
    <property type="entry name" value="SULFOQUINOVOSYL TRANSFERASE SQD2"/>
    <property type="match status" value="1"/>
</dbReference>
<dbReference type="OrthoDB" id="596635at2"/>
<evidence type="ECO:0000259" key="2">
    <source>
        <dbReference type="Pfam" id="PF13439"/>
    </source>
</evidence>
<protein>
    <submittedName>
        <fullName evidence="3">Uncharacterized protein</fullName>
    </submittedName>
</protein>
<proteinExistence type="predicted"/>
<dbReference type="SUPFAM" id="SSF53756">
    <property type="entry name" value="UDP-Glycosyltransferase/glycogen phosphorylase"/>
    <property type="match status" value="1"/>
</dbReference>
<organism evidence="3">
    <name type="scientific">Chlorobium chlorochromatii (strain CaD3)</name>
    <dbReference type="NCBI Taxonomy" id="340177"/>
    <lineage>
        <taxon>Bacteria</taxon>
        <taxon>Pseudomonadati</taxon>
        <taxon>Chlorobiota</taxon>
        <taxon>Chlorobiia</taxon>
        <taxon>Chlorobiales</taxon>
        <taxon>Chlorobiaceae</taxon>
        <taxon>Chlorobium/Pelodictyon group</taxon>
        <taxon>Chlorobium</taxon>
    </lineage>
</organism>
<dbReference type="InterPro" id="IPR001296">
    <property type="entry name" value="Glyco_trans_1"/>
</dbReference>
<feature type="domain" description="Glycosyltransferase subfamily 4-like N-terminal" evidence="2">
    <location>
        <begin position="18"/>
        <end position="180"/>
    </location>
</feature>
<dbReference type="CAZy" id="GT4">
    <property type="family name" value="Glycosyltransferase Family 4"/>
</dbReference>
<dbReference type="InterPro" id="IPR050194">
    <property type="entry name" value="Glycosyltransferase_grp1"/>
</dbReference>
<dbReference type="Gene3D" id="3.40.50.2000">
    <property type="entry name" value="Glycogen Phosphorylase B"/>
    <property type="match status" value="2"/>
</dbReference>
<dbReference type="eggNOG" id="COG0438">
    <property type="taxonomic scope" value="Bacteria"/>
</dbReference>
<dbReference type="Pfam" id="PF00534">
    <property type="entry name" value="Glycos_transf_1"/>
    <property type="match status" value="1"/>
</dbReference>
<dbReference type="GO" id="GO:0016757">
    <property type="term" value="F:glycosyltransferase activity"/>
    <property type="evidence" value="ECO:0007669"/>
    <property type="project" value="InterPro"/>
</dbReference>
<evidence type="ECO:0000313" key="3">
    <source>
        <dbReference type="EMBL" id="ABB28729.1"/>
    </source>
</evidence>
<reference evidence="3" key="1">
    <citation type="submission" date="2005-08" db="EMBL/GenBank/DDBJ databases">
        <title>Complete sequence of Chlorobium chlorochromatii CaD3.</title>
        <authorList>
            <person name="Copeland A."/>
            <person name="Lucas S."/>
            <person name="Lapidus A."/>
            <person name="Barry K."/>
            <person name="Detter J.C."/>
            <person name="Glavina T."/>
            <person name="Hammon N."/>
            <person name="Israni S."/>
            <person name="Pitluck S."/>
            <person name="Bryant D."/>
            <person name="Schmutz J."/>
            <person name="Larimer F."/>
            <person name="Land M."/>
            <person name="Kyrpides N."/>
            <person name="Ivanova N."/>
            <person name="Richardson P."/>
        </authorList>
    </citation>
    <scope>NUCLEOTIDE SEQUENCE [LARGE SCALE GENOMIC DNA]</scope>
    <source>
        <strain evidence="3">CaD3</strain>
    </source>
</reference>
<feature type="domain" description="Glycosyl transferase family 1" evidence="1">
    <location>
        <begin position="191"/>
        <end position="364"/>
    </location>
</feature>
<dbReference type="InterPro" id="IPR028098">
    <property type="entry name" value="Glyco_trans_4-like_N"/>
</dbReference>
<accession>Q3AQJ6</accession>
<dbReference type="AlphaFoldDB" id="Q3AQJ6"/>
<evidence type="ECO:0000259" key="1">
    <source>
        <dbReference type="Pfam" id="PF00534"/>
    </source>
</evidence>
<dbReference type="EMBL" id="CP000108">
    <property type="protein sequence ID" value="ABB28729.1"/>
    <property type="molecule type" value="Genomic_DNA"/>
</dbReference>
<name>Q3AQJ6_CHLCH</name>
<dbReference type="PANTHER" id="PTHR45947">
    <property type="entry name" value="SULFOQUINOVOSYL TRANSFERASE SQD2"/>
    <property type="match status" value="1"/>
</dbReference>
<dbReference type="CDD" id="cd03801">
    <property type="entry name" value="GT4_PimA-like"/>
    <property type="match status" value="1"/>
</dbReference>
<sequence>MASKPSILLFSEDFPPNYGGIGQWAIGVAQSIHRMGYPLHLLTRYMNPEAEMLQNREPYPVIQVHGKRWSQFRSFYTYSAIKNIYKKGIKPDIVIATTWNIARGITRILKKNKTKLVIVVHGLEVTRTMPWLKTRWLQQTLNAADAVIAVSNFTRDRVIERCNINPSKVHFLPNGVDPQRFFPRSNTTHLQEKYNLHNKKVILTLARLQERKGHDKVIEALPTVLKEIPNAHYLISGALKGTYYKTLQQQVSNLRLNEHVTFTGFVDSADLNAFYNVCDVYIMPSRELEKKGDTEGFGITFLEANACEKAVIGGRSGGVADAIDDGKTGYLVNPLDSNEIAEKLIYLLSNPELATQFGKQGRQRILTSYTWDAVTKKLLATIA</sequence>
<gene>
    <name evidence="3" type="ordered locus">Cag_1473</name>
</gene>
<dbReference type="Pfam" id="PF13439">
    <property type="entry name" value="Glyco_transf_4"/>
    <property type="match status" value="1"/>
</dbReference>
<dbReference type="STRING" id="340177.Cag_1473"/>
<dbReference type="HOGENOM" id="CLU_009583_2_5_10"/>
<dbReference type="KEGG" id="cch:Cag_1473"/>